<name>A0A4C2AD32_EUMVA</name>
<keyword evidence="3" id="KW-1185">Reference proteome</keyword>
<dbReference type="Proteomes" id="UP000299102">
    <property type="component" value="Unassembled WGS sequence"/>
</dbReference>
<dbReference type="EMBL" id="BGZK01002991">
    <property type="protein sequence ID" value="GBP97712.1"/>
    <property type="molecule type" value="Genomic_DNA"/>
</dbReference>
<comment type="caution">
    <text evidence="2">The sequence shown here is derived from an EMBL/GenBank/DDBJ whole genome shotgun (WGS) entry which is preliminary data.</text>
</comment>
<accession>A0A4C2AD32</accession>
<sequence>MDNVKGPTPSAGSRALDARASRLRPSTPPKRGPRRCTLDGFRGPPSPSLPPFELSFQQTHPRGVAGATRGRIYNLKGVRSRSRFGMTAIEIPPEVPLAVPVRMTMPLSLLPRRFERMEGGRDRFACSKLSNESCCRKGKAALSGKYANGHS</sequence>
<reference evidence="2 3" key="1">
    <citation type="journal article" date="2019" name="Commun. Biol.">
        <title>The bagworm genome reveals a unique fibroin gene that provides high tensile strength.</title>
        <authorList>
            <person name="Kono N."/>
            <person name="Nakamura H."/>
            <person name="Ohtoshi R."/>
            <person name="Tomita M."/>
            <person name="Numata K."/>
            <person name="Arakawa K."/>
        </authorList>
    </citation>
    <scope>NUCLEOTIDE SEQUENCE [LARGE SCALE GENOMIC DNA]</scope>
</reference>
<protein>
    <submittedName>
        <fullName evidence="2">Uncharacterized protein</fullName>
    </submittedName>
</protein>
<feature type="region of interest" description="Disordered" evidence="1">
    <location>
        <begin position="1"/>
        <end position="53"/>
    </location>
</feature>
<evidence type="ECO:0000313" key="2">
    <source>
        <dbReference type="EMBL" id="GBP97712.1"/>
    </source>
</evidence>
<organism evidence="2 3">
    <name type="scientific">Eumeta variegata</name>
    <name type="common">Bagworm moth</name>
    <name type="synonym">Eumeta japonica</name>
    <dbReference type="NCBI Taxonomy" id="151549"/>
    <lineage>
        <taxon>Eukaryota</taxon>
        <taxon>Metazoa</taxon>
        <taxon>Ecdysozoa</taxon>
        <taxon>Arthropoda</taxon>
        <taxon>Hexapoda</taxon>
        <taxon>Insecta</taxon>
        <taxon>Pterygota</taxon>
        <taxon>Neoptera</taxon>
        <taxon>Endopterygota</taxon>
        <taxon>Lepidoptera</taxon>
        <taxon>Glossata</taxon>
        <taxon>Ditrysia</taxon>
        <taxon>Tineoidea</taxon>
        <taxon>Psychidae</taxon>
        <taxon>Oiketicinae</taxon>
        <taxon>Eumeta</taxon>
    </lineage>
</organism>
<proteinExistence type="predicted"/>
<evidence type="ECO:0000313" key="3">
    <source>
        <dbReference type="Proteomes" id="UP000299102"/>
    </source>
</evidence>
<evidence type="ECO:0000256" key="1">
    <source>
        <dbReference type="SAM" id="MobiDB-lite"/>
    </source>
</evidence>
<dbReference type="AlphaFoldDB" id="A0A4C2AD32"/>
<gene>
    <name evidence="2" type="ORF">EVAR_101203_1</name>
</gene>